<evidence type="ECO:0000256" key="7">
    <source>
        <dbReference type="PROSITE-ProRule" id="PRU00169"/>
    </source>
</evidence>
<dbReference type="InterPro" id="IPR003661">
    <property type="entry name" value="HisK_dim/P_dom"/>
</dbReference>
<feature type="domain" description="Histidine kinase" evidence="10">
    <location>
        <begin position="224"/>
        <end position="453"/>
    </location>
</feature>
<dbReference type="InterPro" id="IPR005467">
    <property type="entry name" value="His_kinase_dom"/>
</dbReference>
<keyword evidence="4 7" id="KW-0597">Phosphoprotein</keyword>
<dbReference type="PROSITE" id="PS50110">
    <property type="entry name" value="RESPONSE_REGULATORY"/>
    <property type="match status" value="1"/>
</dbReference>
<comment type="subcellular location">
    <subcellularLocation>
        <location evidence="2">Cell inner membrane</location>
        <topology evidence="2">Multi-pass membrane protein</topology>
    </subcellularLocation>
</comment>
<gene>
    <name evidence="12" type="ORF">L5014_35165</name>
</gene>
<dbReference type="InterPro" id="IPR029016">
    <property type="entry name" value="GAF-like_dom_sf"/>
</dbReference>
<feature type="coiled-coil region" evidence="8">
    <location>
        <begin position="185"/>
        <end position="219"/>
    </location>
</feature>
<comment type="caution">
    <text evidence="12">The sequence shown here is derived from an EMBL/GenBank/DDBJ whole genome shotgun (WGS) entry which is preliminary data.</text>
</comment>
<dbReference type="FunFam" id="3.30.565.10:FF:000006">
    <property type="entry name" value="Sensor histidine kinase WalK"/>
    <property type="match status" value="1"/>
</dbReference>
<dbReference type="InterPro" id="IPR036890">
    <property type="entry name" value="HATPase_C_sf"/>
</dbReference>
<dbReference type="SMART" id="SM00388">
    <property type="entry name" value="HisKA"/>
    <property type="match status" value="1"/>
</dbReference>
<evidence type="ECO:0000256" key="9">
    <source>
        <dbReference type="SAM" id="MobiDB-lite"/>
    </source>
</evidence>
<dbReference type="Gene3D" id="3.40.50.2300">
    <property type="match status" value="1"/>
</dbReference>
<evidence type="ECO:0000256" key="3">
    <source>
        <dbReference type="ARBA" id="ARBA00012438"/>
    </source>
</evidence>
<dbReference type="SUPFAM" id="SSF52172">
    <property type="entry name" value="CheY-like"/>
    <property type="match status" value="1"/>
</dbReference>
<dbReference type="InterPro" id="IPR001789">
    <property type="entry name" value="Sig_transdc_resp-reg_receiver"/>
</dbReference>
<dbReference type="Pfam" id="PF02518">
    <property type="entry name" value="HATPase_c"/>
    <property type="match status" value="1"/>
</dbReference>
<dbReference type="Pfam" id="PF00512">
    <property type="entry name" value="HisKA"/>
    <property type="match status" value="1"/>
</dbReference>
<dbReference type="InterPro" id="IPR003018">
    <property type="entry name" value="GAF"/>
</dbReference>
<dbReference type="SMART" id="SM00448">
    <property type="entry name" value="REC"/>
    <property type="match status" value="1"/>
</dbReference>
<dbReference type="PANTHER" id="PTHR43547">
    <property type="entry name" value="TWO-COMPONENT HISTIDINE KINASE"/>
    <property type="match status" value="1"/>
</dbReference>
<evidence type="ECO:0000256" key="4">
    <source>
        <dbReference type="ARBA" id="ARBA00022553"/>
    </source>
</evidence>
<feature type="domain" description="Response regulatory" evidence="11">
    <location>
        <begin position="471"/>
        <end position="587"/>
    </location>
</feature>
<feature type="region of interest" description="Disordered" evidence="9">
    <location>
        <begin position="1"/>
        <end position="30"/>
    </location>
</feature>
<dbReference type="RefSeq" id="WP_238468491.1">
    <property type="nucleotide sequence ID" value="NZ_JAKLJA010000062.1"/>
</dbReference>
<feature type="modified residue" description="4-aspartylphosphate" evidence="7">
    <location>
        <position position="520"/>
    </location>
</feature>
<dbReference type="GO" id="GO:0005886">
    <property type="term" value="C:plasma membrane"/>
    <property type="evidence" value="ECO:0007669"/>
    <property type="project" value="UniProtKB-SubCell"/>
</dbReference>
<organism evidence="12 13">
    <name type="scientific">Paraburkholderia tagetis</name>
    <dbReference type="NCBI Taxonomy" id="2913261"/>
    <lineage>
        <taxon>Bacteria</taxon>
        <taxon>Pseudomonadati</taxon>
        <taxon>Pseudomonadota</taxon>
        <taxon>Betaproteobacteria</taxon>
        <taxon>Burkholderiales</taxon>
        <taxon>Burkholderiaceae</taxon>
        <taxon>Paraburkholderia</taxon>
    </lineage>
</organism>
<evidence type="ECO:0000256" key="1">
    <source>
        <dbReference type="ARBA" id="ARBA00000085"/>
    </source>
</evidence>
<dbReference type="InterPro" id="IPR036097">
    <property type="entry name" value="HisK_dim/P_sf"/>
</dbReference>
<dbReference type="InterPro" id="IPR004358">
    <property type="entry name" value="Sig_transdc_His_kin-like_C"/>
</dbReference>
<keyword evidence="8" id="KW-0175">Coiled coil</keyword>
<keyword evidence="12" id="KW-0067">ATP-binding</keyword>
<name>A0A9X1UN43_9BURK</name>
<evidence type="ECO:0000313" key="13">
    <source>
        <dbReference type="Proteomes" id="UP001139308"/>
    </source>
</evidence>
<dbReference type="EC" id="2.7.13.3" evidence="3"/>
<dbReference type="PANTHER" id="PTHR43547:SF2">
    <property type="entry name" value="HYBRID SIGNAL TRANSDUCTION HISTIDINE KINASE C"/>
    <property type="match status" value="1"/>
</dbReference>
<dbReference type="InterPro" id="IPR011006">
    <property type="entry name" value="CheY-like_superfamily"/>
</dbReference>
<evidence type="ECO:0000259" key="11">
    <source>
        <dbReference type="PROSITE" id="PS50110"/>
    </source>
</evidence>
<dbReference type="Proteomes" id="UP001139308">
    <property type="component" value="Unassembled WGS sequence"/>
</dbReference>
<dbReference type="CDD" id="cd00075">
    <property type="entry name" value="HATPase"/>
    <property type="match status" value="1"/>
</dbReference>
<dbReference type="GO" id="GO:0000155">
    <property type="term" value="F:phosphorelay sensor kinase activity"/>
    <property type="evidence" value="ECO:0007669"/>
    <property type="project" value="InterPro"/>
</dbReference>
<evidence type="ECO:0000256" key="8">
    <source>
        <dbReference type="SAM" id="Coils"/>
    </source>
</evidence>
<dbReference type="Gene3D" id="3.30.450.40">
    <property type="match status" value="1"/>
</dbReference>
<keyword evidence="13" id="KW-1185">Reference proteome</keyword>
<dbReference type="AlphaFoldDB" id="A0A9X1UN43"/>
<dbReference type="CDD" id="cd00082">
    <property type="entry name" value="HisKA"/>
    <property type="match status" value="1"/>
</dbReference>
<evidence type="ECO:0000256" key="6">
    <source>
        <dbReference type="ARBA" id="ARBA00022777"/>
    </source>
</evidence>
<keyword evidence="12" id="KW-0547">Nucleotide-binding</keyword>
<accession>A0A9X1UN43</accession>
<dbReference type="PROSITE" id="PS50109">
    <property type="entry name" value="HIS_KIN"/>
    <property type="match status" value="1"/>
</dbReference>
<dbReference type="SUPFAM" id="SSF55874">
    <property type="entry name" value="ATPase domain of HSP90 chaperone/DNA topoisomerase II/histidine kinase"/>
    <property type="match status" value="1"/>
</dbReference>
<dbReference type="SUPFAM" id="SSF55781">
    <property type="entry name" value="GAF domain-like"/>
    <property type="match status" value="1"/>
</dbReference>
<dbReference type="GO" id="GO:0005524">
    <property type="term" value="F:ATP binding"/>
    <property type="evidence" value="ECO:0007669"/>
    <property type="project" value="UniProtKB-KW"/>
</dbReference>
<dbReference type="Gene3D" id="1.10.287.130">
    <property type="match status" value="1"/>
</dbReference>
<protein>
    <recommendedName>
        <fullName evidence="3">histidine kinase</fullName>
        <ecNumber evidence="3">2.7.13.3</ecNumber>
    </recommendedName>
</protein>
<evidence type="ECO:0000259" key="10">
    <source>
        <dbReference type="PROSITE" id="PS50109"/>
    </source>
</evidence>
<dbReference type="PRINTS" id="PR00344">
    <property type="entry name" value="BCTRLSENSOR"/>
</dbReference>
<evidence type="ECO:0000256" key="2">
    <source>
        <dbReference type="ARBA" id="ARBA00004429"/>
    </source>
</evidence>
<dbReference type="SMART" id="SM00065">
    <property type="entry name" value="GAF"/>
    <property type="match status" value="1"/>
</dbReference>
<comment type="catalytic activity">
    <reaction evidence="1">
        <text>ATP + protein L-histidine = ADP + protein N-phospho-L-histidine.</text>
        <dbReference type="EC" id="2.7.13.3"/>
    </reaction>
</comment>
<dbReference type="InterPro" id="IPR003594">
    <property type="entry name" value="HATPase_dom"/>
</dbReference>
<evidence type="ECO:0000313" key="12">
    <source>
        <dbReference type="EMBL" id="MCG5078509.1"/>
    </source>
</evidence>
<dbReference type="SUPFAM" id="SSF47384">
    <property type="entry name" value="Homodimeric domain of signal transducing histidine kinase"/>
    <property type="match status" value="1"/>
</dbReference>
<keyword evidence="6" id="KW-0418">Kinase</keyword>
<proteinExistence type="predicted"/>
<sequence>MTGLSASPTADRAQREGCLVTPTLDTHPHRPPDYAAESSAMHRLAQALTSSDDALLQTLSDTALRLCEAGSAGIGLRESDADGNPVFRWVAVSGACVAFVGTTTPIEDSPSGVTLELAAGQLFSFPQRHFVCLKEVSPEIIEELVVPIPGRPEPWGTLWVMSHDRERLFDAEDRRILTSLANFTCAALTMTRAKADAEARAAEAEAARHALALAEARKDDFIALLSHELRNPLAPIDSALTAARKLAADNPAVSSALGIADRQMRILKRLVSDLLDASRIKHGKLAVRLSYGSLQDIVADAVTAMKTDASNGEHHLHVAIPPYPVTVHADAARLTQVISNLLTNAVKYTPRGGDITLSVEAPDLGSGSAHDPSARHAVITVKDNGTGISSSLLPHVFDMFAQSASARGHAEGGLGIGLAVVKHLVTAHNGTVTITSEGEGKGTEVTLQLPIVCESTGEPVVTATRPVSPIRILLVDDNADTMEALGTLLELEGHEVKRAQSGPDALSIVESFTPDVALIDVTMPGMDGLELAQLLRLRAQCCQTKLVALTGHTDAASSAPADERIFDCHLVKPLSLDDLADFMRRSQSRATSLDGEAA</sequence>
<dbReference type="EMBL" id="JAKLJA010000062">
    <property type="protein sequence ID" value="MCG5078509.1"/>
    <property type="molecule type" value="Genomic_DNA"/>
</dbReference>
<keyword evidence="5" id="KW-0808">Transferase</keyword>
<reference evidence="12" key="1">
    <citation type="submission" date="2022-01" db="EMBL/GenBank/DDBJ databases">
        <title>Genome sequence and assembly of Parabukholderia sp. RG36.</title>
        <authorList>
            <person name="Chhetri G."/>
        </authorList>
    </citation>
    <scope>NUCLEOTIDE SEQUENCE</scope>
    <source>
        <strain evidence="12">RG36</strain>
    </source>
</reference>
<dbReference type="Pfam" id="PF00072">
    <property type="entry name" value="Response_reg"/>
    <property type="match status" value="1"/>
</dbReference>
<evidence type="ECO:0000256" key="5">
    <source>
        <dbReference type="ARBA" id="ARBA00022679"/>
    </source>
</evidence>
<dbReference type="SMART" id="SM00387">
    <property type="entry name" value="HATPase_c"/>
    <property type="match status" value="1"/>
</dbReference>
<dbReference type="Gene3D" id="3.30.565.10">
    <property type="entry name" value="Histidine kinase-like ATPase, C-terminal domain"/>
    <property type="match status" value="1"/>
</dbReference>